<protein>
    <submittedName>
        <fullName evidence="1">Uncharacterized protein</fullName>
    </submittedName>
</protein>
<dbReference type="Proteomes" id="UP000672011">
    <property type="component" value="Chromosome"/>
</dbReference>
<dbReference type="EMBL" id="CP072842">
    <property type="protein sequence ID" value="QTV05383.1"/>
    <property type="molecule type" value="Genomic_DNA"/>
</dbReference>
<reference evidence="2" key="2">
    <citation type="submission" date="2021-04" db="EMBL/GenBank/DDBJ databases">
        <title>Taxonomy of Flavobacteriaceae bacterium ZY171143.</title>
        <authorList>
            <person name="Li F."/>
        </authorList>
    </citation>
    <scope>NUCLEOTIDE SEQUENCE [LARGE SCALE GENOMIC DNA]</scope>
    <source>
        <strain evidence="2">ZY171143</strain>
    </source>
</reference>
<name>A0ABX7XBV6_9FLAO</name>
<keyword evidence="2" id="KW-1185">Reference proteome</keyword>
<gene>
    <name evidence="1" type="ORF">J9309_11485</name>
</gene>
<accession>A0ABX7XBV6</accession>
<evidence type="ECO:0000313" key="2">
    <source>
        <dbReference type="Proteomes" id="UP000672011"/>
    </source>
</evidence>
<reference evidence="1 2" key="1">
    <citation type="journal article" date="2021" name="Int. J. Syst. Evol. Microbiol.">
        <title>Faecalibacter bovis sp. nov., isolated from cow faeces.</title>
        <authorList>
            <person name="Li F."/>
            <person name="Zhao W."/>
            <person name="Hong Q."/>
            <person name="Shao Q."/>
            <person name="Song J."/>
            <person name="Yang S."/>
        </authorList>
    </citation>
    <scope>NUCLEOTIDE SEQUENCE [LARGE SCALE GENOMIC DNA]</scope>
    <source>
        <strain evidence="1 2">ZY171143</strain>
    </source>
</reference>
<dbReference type="RefSeq" id="WP_230476022.1">
    <property type="nucleotide sequence ID" value="NZ_CP072842.1"/>
</dbReference>
<organism evidence="1 2">
    <name type="scientific">Faecalibacter bovis</name>
    <dbReference type="NCBI Taxonomy" id="2898187"/>
    <lineage>
        <taxon>Bacteria</taxon>
        <taxon>Pseudomonadati</taxon>
        <taxon>Bacteroidota</taxon>
        <taxon>Flavobacteriia</taxon>
        <taxon>Flavobacteriales</taxon>
        <taxon>Weeksellaceae</taxon>
        <taxon>Faecalibacter</taxon>
    </lineage>
</organism>
<evidence type="ECO:0000313" key="1">
    <source>
        <dbReference type="EMBL" id="QTV05383.1"/>
    </source>
</evidence>
<sequence length="256" mass="28620">MDIIILMVNAGNQLRNDAWVNNETNSRVELATTSKGETRTANNNFFIQDVGNVGIGTQTPTAKLHVNGNLKVETMDTYNADVAKPVYWNPETKSLSTTLVQRPFYNFKYKLRASKNEDWINNFNTLIDATKYTLIITSAVLRQSNINGETFNNSDANAYINLFNTNAGSENVKDYKQVLPNIVPFVEGNTWRVRADFVNTAPYRANSAVDSYFLWEIDVLVINNNSINTLDSQLHKLDSNSGSATQNPIPPSVTTP</sequence>
<proteinExistence type="predicted"/>